<dbReference type="Proteomes" id="UP001497382">
    <property type="component" value="Unassembled WGS sequence"/>
</dbReference>
<reference evidence="1 2" key="1">
    <citation type="submission" date="2024-04" db="EMBL/GenBank/DDBJ databases">
        <authorList>
            <person name="Rising A."/>
            <person name="Reimegard J."/>
            <person name="Sonavane S."/>
            <person name="Akerstrom W."/>
            <person name="Nylinder S."/>
            <person name="Hedman E."/>
            <person name="Kallberg Y."/>
        </authorList>
    </citation>
    <scope>NUCLEOTIDE SEQUENCE [LARGE SCALE GENOMIC DNA]</scope>
</reference>
<name>A0AAV1YQS3_9ARAC</name>
<protein>
    <submittedName>
        <fullName evidence="1">Uncharacterized protein</fullName>
    </submittedName>
</protein>
<evidence type="ECO:0000313" key="1">
    <source>
        <dbReference type="EMBL" id="CAL1261193.1"/>
    </source>
</evidence>
<dbReference type="EMBL" id="CAXIEN010000001">
    <property type="protein sequence ID" value="CAL1261193.1"/>
    <property type="molecule type" value="Genomic_DNA"/>
</dbReference>
<gene>
    <name evidence="1" type="ORF">LARSCL_LOCUS259</name>
</gene>
<dbReference type="AlphaFoldDB" id="A0AAV1YQS3"/>
<organism evidence="1 2">
    <name type="scientific">Larinioides sclopetarius</name>
    <dbReference type="NCBI Taxonomy" id="280406"/>
    <lineage>
        <taxon>Eukaryota</taxon>
        <taxon>Metazoa</taxon>
        <taxon>Ecdysozoa</taxon>
        <taxon>Arthropoda</taxon>
        <taxon>Chelicerata</taxon>
        <taxon>Arachnida</taxon>
        <taxon>Araneae</taxon>
        <taxon>Araneomorphae</taxon>
        <taxon>Entelegynae</taxon>
        <taxon>Araneoidea</taxon>
        <taxon>Araneidae</taxon>
        <taxon>Larinioides</taxon>
    </lineage>
</organism>
<comment type="caution">
    <text evidence="1">The sequence shown here is derived from an EMBL/GenBank/DDBJ whole genome shotgun (WGS) entry which is preliminary data.</text>
</comment>
<sequence>MFYSSINKHFRKPRMPWLYLDKTFFLTLGNLKIRIYQNILDIVEFSDSTIEQS</sequence>
<proteinExistence type="predicted"/>
<keyword evidence="2" id="KW-1185">Reference proteome</keyword>
<evidence type="ECO:0000313" key="2">
    <source>
        <dbReference type="Proteomes" id="UP001497382"/>
    </source>
</evidence>
<accession>A0AAV1YQS3</accession>